<dbReference type="EMBL" id="BFEA01000419">
    <property type="protein sequence ID" value="GBG82821.1"/>
    <property type="molecule type" value="Genomic_DNA"/>
</dbReference>
<feature type="compositionally biased region" description="Acidic residues" evidence="1">
    <location>
        <begin position="586"/>
        <end position="596"/>
    </location>
</feature>
<dbReference type="CDD" id="cd01650">
    <property type="entry name" value="RT_nLTR_like"/>
    <property type="match status" value="1"/>
</dbReference>
<dbReference type="Gramene" id="GBG82821">
    <property type="protein sequence ID" value="GBG82821"/>
    <property type="gene ID" value="CBR_g36352"/>
</dbReference>
<keyword evidence="4" id="KW-1185">Reference proteome</keyword>
<evidence type="ECO:0000313" key="3">
    <source>
        <dbReference type="EMBL" id="GBG82821.1"/>
    </source>
</evidence>
<evidence type="ECO:0000313" key="4">
    <source>
        <dbReference type="Proteomes" id="UP000265515"/>
    </source>
</evidence>
<protein>
    <recommendedName>
        <fullName evidence="2">Reverse transcriptase domain-containing protein</fullName>
    </recommendedName>
</protein>
<feature type="region of interest" description="Disordered" evidence="1">
    <location>
        <begin position="584"/>
        <end position="604"/>
    </location>
</feature>
<feature type="compositionally biased region" description="Polar residues" evidence="1">
    <location>
        <begin position="911"/>
        <end position="921"/>
    </location>
</feature>
<sequence>MTERSLVDSFRVTHPTDPGFTWFSAQRTRDSPPPKRRLDLMLTKGAAWDALASVNCVIETLSDHRPLVAAFELANQLQRGPGTFRLNTELLNQQGILDWTTAHWRDWQQTKGDFETEEQWLQMGFRVTTRALDVFSRIQARGRRQQEQKCREMIAEAEAELEMQPLAELYWQHRRDRWLQKLEDMQVEQHVIWAQRAQEKGLITADRMSKETFQRIWPPRQNALIRELHHPFYAEAPPAKDSDSIGEYALCYFQDILTSIREPDLSPQQLKEERDLWQHTAVRLPPEGCLKLEEPFTLDELWSAVKSMAHGKSPRSDGLPVEFYEATWEFLGPELLSLFNRILAGGSLTHDMKKGITTLIYKKGDKCNIRNWRPISRLNVSYKILAKLLARRLSPYLPLLVHTDAENIMMAVGALEVIQSENRQVLIAMLDLKKAYDRVNWSFVLATLEHMGFGPRFQQIVRELYIDATATVNVNGFQSASFTLSRSLRQGCPLASLLFTLQMEVLLNSLRASPRIQGLDLGNGEQMKTGAIADDLLLVVEAVPESTQEVKTLLDSYATLSEAQVNWEKSVYFLPADYELSGQDWDTMDQDAEGGEQDQASSIDGAEEQRIQTLLQQCFIQGNIPDLDQYLEVDTEEDSINGVVHEDFNKIQIQWLKDHTVVFIFGGKAKNLGNKEKLQFVRNLEDGRLRPEFKALGRGSTHVEGRSMITYIARSIEAKESMMGRKPEINFTLDRQKYKVIIRLWLPKNEWETERERERVKNYWVMAVRFPLYSLSFIRTMVKKAIGPIVKEFEPVEDESMPHLVNAKFGIDRSHESRFKPVLTLRVGLDTLSADLVANITPWCRTCRWYGHYTTECPDKEEESKDHAPRRSDRSTRFRQEEGSSWRPSGPVSEVSGGDLRAGVNPIPQPGQATRGENGNRPSAPGETRTSPPVAQGHPTTTANHATQGQFPVPLLRLTPSDPNPLGEARGRVSYGDREGQQVPPTSNPVMCGRRNPHSATVNQH</sequence>
<dbReference type="SUPFAM" id="SSF56672">
    <property type="entry name" value="DNA/RNA polymerases"/>
    <property type="match status" value="1"/>
</dbReference>
<dbReference type="Gene3D" id="3.60.10.10">
    <property type="entry name" value="Endonuclease/exonuclease/phosphatase"/>
    <property type="match status" value="1"/>
</dbReference>
<feature type="domain" description="Reverse transcriptase" evidence="2">
    <location>
        <begin position="341"/>
        <end position="585"/>
    </location>
</feature>
<proteinExistence type="predicted"/>
<reference evidence="3 4" key="1">
    <citation type="journal article" date="2018" name="Cell">
        <title>The Chara Genome: Secondary Complexity and Implications for Plant Terrestrialization.</title>
        <authorList>
            <person name="Nishiyama T."/>
            <person name="Sakayama H."/>
            <person name="Vries J.D."/>
            <person name="Buschmann H."/>
            <person name="Saint-Marcoux D."/>
            <person name="Ullrich K.K."/>
            <person name="Haas F.B."/>
            <person name="Vanderstraeten L."/>
            <person name="Becker D."/>
            <person name="Lang D."/>
            <person name="Vosolsobe S."/>
            <person name="Rombauts S."/>
            <person name="Wilhelmsson P.K.I."/>
            <person name="Janitza P."/>
            <person name="Kern R."/>
            <person name="Heyl A."/>
            <person name="Rumpler F."/>
            <person name="Villalobos L.I.A.C."/>
            <person name="Clay J.M."/>
            <person name="Skokan R."/>
            <person name="Toyoda A."/>
            <person name="Suzuki Y."/>
            <person name="Kagoshima H."/>
            <person name="Schijlen E."/>
            <person name="Tajeshwar N."/>
            <person name="Catarino B."/>
            <person name="Hetherington A.J."/>
            <person name="Saltykova A."/>
            <person name="Bonnot C."/>
            <person name="Breuninger H."/>
            <person name="Symeonidi A."/>
            <person name="Radhakrishnan G.V."/>
            <person name="Van Nieuwerburgh F."/>
            <person name="Deforce D."/>
            <person name="Chang C."/>
            <person name="Karol K.G."/>
            <person name="Hedrich R."/>
            <person name="Ulvskov P."/>
            <person name="Glockner G."/>
            <person name="Delwiche C.F."/>
            <person name="Petrasek J."/>
            <person name="Van de Peer Y."/>
            <person name="Friml J."/>
            <person name="Beilby M."/>
            <person name="Dolan L."/>
            <person name="Kohara Y."/>
            <person name="Sugano S."/>
            <person name="Fujiyama A."/>
            <person name="Delaux P.-M."/>
            <person name="Quint M."/>
            <person name="TheiBen G."/>
            <person name="Hagemann M."/>
            <person name="Harholt J."/>
            <person name="Dunand C."/>
            <person name="Zachgo S."/>
            <person name="Langdale J."/>
            <person name="Maumus F."/>
            <person name="Straeten D.V.D."/>
            <person name="Gould S.B."/>
            <person name="Rensing S.A."/>
        </authorList>
    </citation>
    <scope>NUCLEOTIDE SEQUENCE [LARGE SCALE GENOMIC DNA]</scope>
    <source>
        <strain evidence="3 4">S276</strain>
    </source>
</reference>
<dbReference type="Pfam" id="PF00078">
    <property type="entry name" value="RVT_1"/>
    <property type="match status" value="1"/>
</dbReference>
<evidence type="ECO:0000256" key="1">
    <source>
        <dbReference type="SAM" id="MobiDB-lite"/>
    </source>
</evidence>
<accession>A0A388LKN9</accession>
<dbReference type="InterPro" id="IPR043502">
    <property type="entry name" value="DNA/RNA_pol_sf"/>
</dbReference>
<dbReference type="InterPro" id="IPR036691">
    <property type="entry name" value="Endo/exonu/phosph_ase_sf"/>
</dbReference>
<dbReference type="PANTHER" id="PTHR19446">
    <property type="entry name" value="REVERSE TRANSCRIPTASES"/>
    <property type="match status" value="1"/>
</dbReference>
<dbReference type="InterPro" id="IPR000477">
    <property type="entry name" value="RT_dom"/>
</dbReference>
<dbReference type="SUPFAM" id="SSF56219">
    <property type="entry name" value="DNase I-like"/>
    <property type="match status" value="1"/>
</dbReference>
<organism evidence="3 4">
    <name type="scientific">Chara braunii</name>
    <name type="common">Braun's stonewort</name>
    <dbReference type="NCBI Taxonomy" id="69332"/>
    <lineage>
        <taxon>Eukaryota</taxon>
        <taxon>Viridiplantae</taxon>
        <taxon>Streptophyta</taxon>
        <taxon>Charophyceae</taxon>
        <taxon>Charales</taxon>
        <taxon>Characeae</taxon>
        <taxon>Chara</taxon>
    </lineage>
</organism>
<dbReference type="STRING" id="69332.A0A388LKN9"/>
<feature type="compositionally biased region" description="Basic and acidic residues" evidence="1">
    <location>
        <begin position="969"/>
        <end position="980"/>
    </location>
</feature>
<dbReference type="AlphaFoldDB" id="A0A388LKN9"/>
<dbReference type="OrthoDB" id="416119at2759"/>
<feature type="compositionally biased region" description="Basic and acidic residues" evidence="1">
    <location>
        <begin position="862"/>
        <end position="884"/>
    </location>
</feature>
<dbReference type="Proteomes" id="UP000265515">
    <property type="component" value="Unassembled WGS sequence"/>
</dbReference>
<feature type="compositionally biased region" description="Polar residues" evidence="1">
    <location>
        <begin position="928"/>
        <end position="950"/>
    </location>
</feature>
<dbReference type="PROSITE" id="PS50878">
    <property type="entry name" value="RT_POL"/>
    <property type="match status" value="1"/>
</dbReference>
<evidence type="ECO:0000259" key="2">
    <source>
        <dbReference type="PROSITE" id="PS50878"/>
    </source>
</evidence>
<name>A0A388LKN9_CHABU</name>
<feature type="region of interest" description="Disordered" evidence="1">
    <location>
        <begin position="858"/>
        <end position="1005"/>
    </location>
</feature>
<comment type="caution">
    <text evidence="3">The sequence shown here is derived from an EMBL/GenBank/DDBJ whole genome shotgun (WGS) entry which is preliminary data.</text>
</comment>
<gene>
    <name evidence="3" type="ORF">CBR_g36352</name>
</gene>